<dbReference type="AlphaFoldDB" id="A0AB35WQE2"/>
<name>A0AB35WQE2_9PSED</name>
<dbReference type="Proteomes" id="UP001307839">
    <property type="component" value="Unassembled WGS sequence"/>
</dbReference>
<evidence type="ECO:0000256" key="1">
    <source>
        <dbReference type="SAM" id="Phobius"/>
    </source>
</evidence>
<sequence>MSASIVVLKTYRSWFAKILIISLVILLAKDLQLAEFTAPESRPDPSAGQSWFLNSKDFVTGVTLFSSIASLAGILITTGIAWRKERRDGKSGDVDLEKSRLELELMRLDLEKKRQEHADQGNSKDLD</sequence>
<organism evidence="2 3">
    <name type="scientific">Pseudomonas auratipiscis</name>
    <dbReference type="NCBI Taxonomy" id="3115853"/>
    <lineage>
        <taxon>Bacteria</taxon>
        <taxon>Pseudomonadati</taxon>
        <taxon>Pseudomonadota</taxon>
        <taxon>Gammaproteobacteria</taxon>
        <taxon>Pseudomonadales</taxon>
        <taxon>Pseudomonadaceae</taxon>
        <taxon>Pseudomonas</taxon>
    </lineage>
</organism>
<evidence type="ECO:0000313" key="3">
    <source>
        <dbReference type="Proteomes" id="UP001307839"/>
    </source>
</evidence>
<gene>
    <name evidence="2" type="ORF">V0R53_11005</name>
</gene>
<proteinExistence type="predicted"/>
<keyword evidence="3" id="KW-1185">Reference proteome</keyword>
<comment type="caution">
    <text evidence="2">The sequence shown here is derived from an EMBL/GenBank/DDBJ whole genome shotgun (WGS) entry which is preliminary data.</text>
</comment>
<accession>A0AB35WQE2</accession>
<dbReference type="EMBL" id="JAZDQP010000006">
    <property type="protein sequence ID" value="MEE1866921.1"/>
    <property type="molecule type" value="Genomic_DNA"/>
</dbReference>
<evidence type="ECO:0008006" key="4">
    <source>
        <dbReference type="Google" id="ProtNLM"/>
    </source>
</evidence>
<keyword evidence="1" id="KW-0472">Membrane</keyword>
<dbReference type="RefSeq" id="WP_330079529.1">
    <property type="nucleotide sequence ID" value="NZ_JAZDCU010000025.1"/>
</dbReference>
<feature type="transmembrane region" description="Helical" evidence="1">
    <location>
        <begin position="58"/>
        <end position="82"/>
    </location>
</feature>
<keyword evidence="1" id="KW-1133">Transmembrane helix</keyword>
<keyword evidence="1" id="KW-0812">Transmembrane</keyword>
<evidence type="ECO:0000313" key="2">
    <source>
        <dbReference type="EMBL" id="MEE1866921.1"/>
    </source>
</evidence>
<reference evidence="2 3" key="1">
    <citation type="submission" date="2024-01" db="EMBL/GenBank/DDBJ databases">
        <title>Unpublished Manusciprt.</title>
        <authorList>
            <person name="Duman M."/>
            <person name="Valdes E.G."/>
            <person name="Ajmi N."/>
            <person name="Altun S."/>
            <person name="Saticioglu I.B."/>
        </authorList>
    </citation>
    <scope>NUCLEOTIDE SEQUENCE [LARGE SCALE GENOMIC DNA]</scope>
    <source>
        <strain evidence="2 3">120P</strain>
    </source>
</reference>
<protein>
    <recommendedName>
        <fullName evidence="4">Lipopolysaccharide assembly protein A domain-containing protein</fullName>
    </recommendedName>
</protein>